<organism evidence="1 2">
    <name type="scientific">Streptomyces griseoincarnatus</name>
    <dbReference type="NCBI Taxonomy" id="29305"/>
    <lineage>
        <taxon>Bacteria</taxon>
        <taxon>Bacillati</taxon>
        <taxon>Actinomycetota</taxon>
        <taxon>Actinomycetes</taxon>
        <taxon>Kitasatosporales</taxon>
        <taxon>Streptomycetaceae</taxon>
        <taxon>Streptomyces</taxon>
        <taxon>Streptomyces griseoincarnatus group</taxon>
    </lineage>
</organism>
<sequence>MFWAVACAQPGEPVIGAFATWRNEPITFTQTDSSGTTVQAGNYLTMTPNREGGLFSNYVQIGLYAEKTSATTSTYGPRWTELGDNGGKTKAINQGVGGNTPDRTNHTYMLLRQDTGDQWDVLYDFNHVGTTTDQLPVPRGSANRIDIGLEVMGPQHVNVPPITSRVQYMAENKTWYRADTEDVAQVSSLGTCGQGSYTAPYCFTTQLTGGTKFEQWRAGKPGPSGTAQATNRTVTAAAQNLTGEQPDVVNGVNQAQLAKCMATAPERCLETVPGLAACIRTAKVCNTAALPGKSAANHSPPRFETSPADLRSRAAATFDVPARTVKVTAAAHTTARWEVSSTARTPGLDPRGRTFDGFEAAYSPTGQLQDACWGQMCR</sequence>
<comment type="caution">
    <text evidence="1">The sequence shown here is derived from an EMBL/GenBank/DDBJ whole genome shotgun (WGS) entry which is preliminary data.</text>
</comment>
<evidence type="ECO:0000313" key="1">
    <source>
        <dbReference type="EMBL" id="MCM2518316.1"/>
    </source>
</evidence>
<gene>
    <name evidence="1" type="ORF">NC658_34700</name>
</gene>
<protein>
    <submittedName>
        <fullName evidence="1">Uncharacterized protein</fullName>
    </submittedName>
</protein>
<keyword evidence="2" id="KW-1185">Reference proteome</keyword>
<proteinExistence type="predicted"/>
<evidence type="ECO:0000313" key="2">
    <source>
        <dbReference type="Proteomes" id="UP001523263"/>
    </source>
</evidence>
<dbReference type="RefSeq" id="WP_251100498.1">
    <property type="nucleotide sequence ID" value="NZ_JAMQBH010000059.1"/>
</dbReference>
<reference evidence="1 2" key="1">
    <citation type="submission" date="2022-06" db="EMBL/GenBank/DDBJ databases">
        <title>Whole genome sequence of Streptomyces griseoincarnatus RB7AG.</title>
        <authorList>
            <person name="Ray L."/>
            <person name="Behera S."/>
            <person name="Panda A.N."/>
        </authorList>
    </citation>
    <scope>NUCLEOTIDE SEQUENCE [LARGE SCALE GENOMIC DNA]</scope>
    <source>
        <strain evidence="1 2">RB7AG</strain>
    </source>
</reference>
<dbReference type="Proteomes" id="UP001523263">
    <property type="component" value="Unassembled WGS sequence"/>
</dbReference>
<accession>A0ABT0W4Q3</accession>
<name>A0ABT0W4Q3_STRGI</name>
<dbReference type="EMBL" id="JAMQBH010000059">
    <property type="protein sequence ID" value="MCM2518316.1"/>
    <property type="molecule type" value="Genomic_DNA"/>
</dbReference>